<sequence>MSKMTAIKHTLQRDVFLPNDERLIGFVHVTKVGRRKKNSFLCAALSTETPINARVYQVKKAEKGESYKKKATWLLRELKCVDGKSTNKETAEFDLQFDKIYKWVASSVSDKESFLSCLWKLSQRYLKIQKPDFLNVPRHLLEVVNQPSGLLPTQQPDDISTIMEDDYQAISAKEEEDLKLSMSEFKAAISNAEIFSEQLSKQLSVLDGANIHSIMGSEDQVLNLMRLIDDGIQQAENIEQKLDSYDRILLNVKEQMEVLKDKDTLIHVQNQNHQKLLEQLHGLVTQLDLDPKHNKALLDGDLSTPNGILDCTAAAEALQKSLNIDVHSGLKKMAAVEEQQKKFVRLSTSFAKRLAHHLNNLFIHQGNELGETLSRQALDFRLPRHHSSHRDLLPYAELMFWLKNSDFKSFHELSKVYTQSLSKLYNKEIQDFFECAKQRLGTKPDRNKLGVGLGSQTAAKLGSSSSIGKPIEARKRSGSMQSVDSASISMHGSESDLAMRHLFDQILDKLLNELEPFCLAEQDFCVRFFHLITQREDREDADDGSDIWMPQKPIATVEEYFVENLGEGLYQKRTTTEMRQINEEVRRMMGELFPSLEAELEGFISYADRLDGFNSMYMLVRMSQHVNNAQDTGSFLSVTYASCLVKIKRNFDRFIQNQIKAIQEYKVSKKNKCKILNFVHHFEDFATQAESIFRGTDRHAHLDKSYSTLVAVIFEQIARVAQEHPKTPREVVMLENFHHMFSTLSHLKIPCLENDRKEAKHTYQENLHAYTTALLGRPLEKLHVFFEGVQNRVATGVKPEEVGYQLAFSKQEVT</sequence>
<dbReference type="Pfam" id="PF15277">
    <property type="entry name" value="Sec3-PIP2_bind"/>
    <property type="match status" value="1"/>
</dbReference>
<organism evidence="7 8">
    <name type="scientific">Tegillarca granosa</name>
    <name type="common">Malaysian cockle</name>
    <name type="synonym">Anadara granosa</name>
    <dbReference type="NCBI Taxonomy" id="220873"/>
    <lineage>
        <taxon>Eukaryota</taxon>
        <taxon>Metazoa</taxon>
        <taxon>Spiralia</taxon>
        <taxon>Lophotrochozoa</taxon>
        <taxon>Mollusca</taxon>
        <taxon>Bivalvia</taxon>
        <taxon>Autobranchia</taxon>
        <taxon>Pteriomorphia</taxon>
        <taxon>Arcoida</taxon>
        <taxon>Arcoidea</taxon>
        <taxon>Arcidae</taxon>
        <taxon>Tegillarca</taxon>
    </lineage>
</organism>
<accession>A0ABQ9DW80</accession>
<reference evidence="7 8" key="1">
    <citation type="submission" date="2022-12" db="EMBL/GenBank/DDBJ databases">
        <title>Chromosome-level genome of Tegillarca granosa.</title>
        <authorList>
            <person name="Kim J."/>
        </authorList>
    </citation>
    <scope>NUCLEOTIDE SEQUENCE [LARGE SCALE GENOMIC DNA]</scope>
    <source>
        <strain evidence="7">Teg-2019</strain>
        <tissue evidence="7">Adductor muscle</tissue>
    </source>
</reference>
<dbReference type="Proteomes" id="UP001217089">
    <property type="component" value="Unassembled WGS sequence"/>
</dbReference>
<dbReference type="InterPro" id="IPR028258">
    <property type="entry name" value="Sec3-PIP2_bind"/>
</dbReference>
<gene>
    <name evidence="7" type="ORF">KUTeg_024044</name>
</gene>
<dbReference type="InterPro" id="IPR019160">
    <property type="entry name" value="Sec3_CC"/>
</dbReference>
<comment type="caution">
    <text evidence="7">The sequence shown here is derived from an EMBL/GenBank/DDBJ whole genome shotgun (WGS) entry which is preliminary data.</text>
</comment>
<evidence type="ECO:0000256" key="1">
    <source>
        <dbReference type="ARBA" id="ARBA00006518"/>
    </source>
</evidence>
<evidence type="ECO:0000256" key="4">
    <source>
        <dbReference type="ARBA" id="ARBA00023054"/>
    </source>
</evidence>
<evidence type="ECO:0000256" key="5">
    <source>
        <dbReference type="SAM" id="Coils"/>
    </source>
</evidence>
<dbReference type="PANTHER" id="PTHR16092">
    <property type="entry name" value="SEC3/SYNTAXIN-RELATED"/>
    <property type="match status" value="1"/>
</dbReference>
<keyword evidence="3" id="KW-0268">Exocytosis</keyword>
<dbReference type="Gene3D" id="2.30.29.90">
    <property type="match status" value="1"/>
</dbReference>
<dbReference type="EMBL" id="JARBDR010000923">
    <property type="protein sequence ID" value="KAJ8297513.1"/>
    <property type="molecule type" value="Genomic_DNA"/>
</dbReference>
<name>A0ABQ9DW80_TEGGR</name>
<evidence type="ECO:0000259" key="6">
    <source>
        <dbReference type="SMART" id="SM01313"/>
    </source>
</evidence>
<protein>
    <recommendedName>
        <fullName evidence="6">Exocyst complex component Sec3 PIP2-binding N-terminal domain-containing protein</fullName>
    </recommendedName>
</protein>
<evidence type="ECO:0000313" key="8">
    <source>
        <dbReference type="Proteomes" id="UP001217089"/>
    </source>
</evidence>
<feature type="domain" description="Exocyst complex component Sec3 PIP2-binding N-terminal" evidence="6">
    <location>
        <begin position="34"/>
        <end position="125"/>
    </location>
</feature>
<evidence type="ECO:0000313" key="7">
    <source>
        <dbReference type="EMBL" id="KAJ8297513.1"/>
    </source>
</evidence>
<feature type="coiled-coil region" evidence="5">
    <location>
        <begin position="235"/>
        <end position="262"/>
    </location>
</feature>
<keyword evidence="4 5" id="KW-0175">Coiled coil</keyword>
<proteinExistence type="inferred from homology"/>
<evidence type="ECO:0000256" key="2">
    <source>
        <dbReference type="ARBA" id="ARBA00022448"/>
    </source>
</evidence>
<dbReference type="Pfam" id="PF09763">
    <property type="entry name" value="Sec3_CC"/>
    <property type="match status" value="1"/>
</dbReference>
<dbReference type="Pfam" id="PF20654">
    <property type="entry name" value="Sec3_C-term"/>
    <property type="match status" value="1"/>
</dbReference>
<keyword evidence="8" id="KW-1185">Reference proteome</keyword>
<evidence type="ECO:0000256" key="3">
    <source>
        <dbReference type="ARBA" id="ARBA00022483"/>
    </source>
</evidence>
<keyword evidence="2" id="KW-0813">Transport</keyword>
<dbReference type="SMART" id="SM01313">
    <property type="entry name" value="Sec3-PIP2_bind"/>
    <property type="match status" value="1"/>
</dbReference>
<dbReference type="CDD" id="cd14683">
    <property type="entry name" value="PH-EXOC1"/>
    <property type="match status" value="1"/>
</dbReference>
<dbReference type="InterPro" id="IPR048628">
    <property type="entry name" value="Sec3_C"/>
</dbReference>
<comment type="similarity">
    <text evidence="1">Belongs to the SEC3 family.</text>
</comment>
<dbReference type="PANTHER" id="PTHR16092:SF14">
    <property type="entry name" value="EXOCYST COMPLEX COMPONENT 1 ISOFORM X1"/>
    <property type="match status" value="1"/>
</dbReference>